<sequence>MSRWQVFEQNFPFVVQSFRKVRKGVYRVKTTTSGTLCVKLLDGPTEHVYHVVDILLHLRDRGFAKSPRLFSSRRGEWVFRNHQKYYLVTPWISGRQPNFQRFVEWRDAIQTLAQFHQSAEQFQSPCIPAEKIRYHDIFQKIESAEKILCKLEAKPSIDFSLDGLRSILLKAVEQVEHPEILTAIEQEQQMGAFIHGDYNYPNLVFQTTGSLQLIDFDNTSMQNRMIDLAHLLHRSATWDAQRMIEAIKIYQQIRPISNYDRRFLFTLLHIPYPLVRWYFIQKRHVSHRPAPLLSSQTAVYYSEKLEKELL</sequence>
<dbReference type="PANTHER" id="PTHR39179:SF3">
    <property type="entry name" value="COTS-RELATED PROTEIN"/>
    <property type="match status" value="1"/>
</dbReference>
<keyword evidence="2" id="KW-0946">Virion</keyword>
<evidence type="ECO:0000313" key="3">
    <source>
        <dbReference type="Proteomes" id="UP000184016"/>
    </source>
</evidence>
<dbReference type="AlphaFoldDB" id="A0A1M6PZC1"/>
<dbReference type="Pfam" id="PF01636">
    <property type="entry name" value="APH"/>
    <property type="match status" value="1"/>
</dbReference>
<keyword evidence="2" id="KW-0167">Capsid protein</keyword>
<dbReference type="Gene3D" id="3.30.200.20">
    <property type="entry name" value="Phosphorylase Kinase, domain 1"/>
    <property type="match status" value="1"/>
</dbReference>
<dbReference type="PANTHER" id="PTHR39179">
    <property type="entry name" value="SPORE COAT PROTEIN I"/>
    <property type="match status" value="1"/>
</dbReference>
<dbReference type="STRING" id="1830138.SAMN05443507_1097"/>
<dbReference type="InterPro" id="IPR011009">
    <property type="entry name" value="Kinase-like_dom_sf"/>
</dbReference>
<dbReference type="InterPro" id="IPR002575">
    <property type="entry name" value="Aminoglycoside_PTrfase"/>
</dbReference>
<dbReference type="Gene3D" id="3.90.1200.10">
    <property type="match status" value="1"/>
</dbReference>
<dbReference type="InterPro" id="IPR047175">
    <property type="entry name" value="CotS-like"/>
</dbReference>
<dbReference type="SUPFAM" id="SSF56112">
    <property type="entry name" value="Protein kinase-like (PK-like)"/>
    <property type="match status" value="1"/>
</dbReference>
<reference evidence="3" key="1">
    <citation type="submission" date="2016-11" db="EMBL/GenBank/DDBJ databases">
        <authorList>
            <person name="Varghese N."/>
            <person name="Submissions S."/>
        </authorList>
    </citation>
    <scope>NUCLEOTIDE SEQUENCE [LARGE SCALE GENOMIC DNA]</scope>
    <source>
        <strain evidence="3">USBA-503</strain>
    </source>
</reference>
<protein>
    <submittedName>
        <fullName evidence="2">Spore coat protein, CotS family</fullName>
    </submittedName>
</protein>
<accession>A0A1M6PZC1</accession>
<dbReference type="Proteomes" id="UP000184016">
    <property type="component" value="Unassembled WGS sequence"/>
</dbReference>
<keyword evidence="3" id="KW-1185">Reference proteome</keyword>
<dbReference type="RefSeq" id="WP_072873744.1">
    <property type="nucleotide sequence ID" value="NZ_FRAF01000009.1"/>
</dbReference>
<dbReference type="GO" id="GO:0042601">
    <property type="term" value="C:endospore-forming forespore"/>
    <property type="evidence" value="ECO:0007669"/>
    <property type="project" value="TreeGrafter"/>
</dbReference>
<name>A0A1M6PZC1_9BACL</name>
<proteinExistence type="predicted"/>
<evidence type="ECO:0000259" key="1">
    <source>
        <dbReference type="Pfam" id="PF01636"/>
    </source>
</evidence>
<evidence type="ECO:0000313" key="2">
    <source>
        <dbReference type="EMBL" id="SHK13300.1"/>
    </source>
</evidence>
<dbReference type="EMBL" id="FRAF01000009">
    <property type="protein sequence ID" value="SHK13300.1"/>
    <property type="molecule type" value="Genomic_DNA"/>
</dbReference>
<feature type="domain" description="Aminoglycoside phosphotransferase" evidence="1">
    <location>
        <begin position="25"/>
        <end position="247"/>
    </location>
</feature>
<gene>
    <name evidence="2" type="ORF">SAMN05443507_1097</name>
</gene>
<organism evidence="2 3">
    <name type="scientific">Alicyclobacillus tolerans</name>
    <dbReference type="NCBI Taxonomy" id="90970"/>
    <lineage>
        <taxon>Bacteria</taxon>
        <taxon>Bacillati</taxon>
        <taxon>Bacillota</taxon>
        <taxon>Bacilli</taxon>
        <taxon>Bacillales</taxon>
        <taxon>Alicyclobacillaceae</taxon>
        <taxon>Alicyclobacillus</taxon>
    </lineage>
</organism>